<dbReference type="EMBL" id="KV454212">
    <property type="protein sequence ID" value="ODQ58415.1"/>
    <property type="molecule type" value="Genomic_DNA"/>
</dbReference>
<feature type="region of interest" description="Disordered" evidence="1">
    <location>
        <begin position="1"/>
        <end position="20"/>
    </location>
</feature>
<protein>
    <submittedName>
        <fullName evidence="2">Uncharacterized protein</fullName>
    </submittedName>
</protein>
<name>A0A1E3NZ90_WICAA</name>
<dbReference type="GeneID" id="30203758"/>
<evidence type="ECO:0000313" key="3">
    <source>
        <dbReference type="Proteomes" id="UP000094112"/>
    </source>
</evidence>
<accession>A0A1E3NZ90</accession>
<dbReference type="RefSeq" id="XP_019037622.1">
    <property type="nucleotide sequence ID" value="XM_019186512.1"/>
</dbReference>
<evidence type="ECO:0000313" key="2">
    <source>
        <dbReference type="EMBL" id="ODQ58415.1"/>
    </source>
</evidence>
<dbReference type="AlphaFoldDB" id="A0A1E3NZ90"/>
<dbReference type="Proteomes" id="UP000094112">
    <property type="component" value="Unassembled WGS sequence"/>
</dbReference>
<organism evidence="2 3">
    <name type="scientific">Wickerhamomyces anomalus (strain ATCC 58044 / CBS 1984 / NCYC 433 / NRRL Y-366-8)</name>
    <name type="common">Yeast</name>
    <name type="synonym">Hansenula anomala</name>
    <dbReference type="NCBI Taxonomy" id="683960"/>
    <lineage>
        <taxon>Eukaryota</taxon>
        <taxon>Fungi</taxon>
        <taxon>Dikarya</taxon>
        <taxon>Ascomycota</taxon>
        <taxon>Saccharomycotina</taxon>
        <taxon>Saccharomycetes</taxon>
        <taxon>Phaffomycetales</taxon>
        <taxon>Wickerhamomycetaceae</taxon>
        <taxon>Wickerhamomyces</taxon>
    </lineage>
</organism>
<reference evidence="2 3" key="1">
    <citation type="journal article" date="2016" name="Proc. Natl. Acad. Sci. U.S.A.">
        <title>Comparative genomics of biotechnologically important yeasts.</title>
        <authorList>
            <person name="Riley R."/>
            <person name="Haridas S."/>
            <person name="Wolfe K.H."/>
            <person name="Lopes M.R."/>
            <person name="Hittinger C.T."/>
            <person name="Goeker M."/>
            <person name="Salamov A.A."/>
            <person name="Wisecaver J.H."/>
            <person name="Long T.M."/>
            <person name="Calvey C.H."/>
            <person name="Aerts A.L."/>
            <person name="Barry K.W."/>
            <person name="Choi C."/>
            <person name="Clum A."/>
            <person name="Coughlan A.Y."/>
            <person name="Deshpande S."/>
            <person name="Douglass A.P."/>
            <person name="Hanson S.J."/>
            <person name="Klenk H.-P."/>
            <person name="LaButti K.M."/>
            <person name="Lapidus A."/>
            <person name="Lindquist E.A."/>
            <person name="Lipzen A.M."/>
            <person name="Meier-Kolthoff J.P."/>
            <person name="Ohm R.A."/>
            <person name="Otillar R.P."/>
            <person name="Pangilinan J.L."/>
            <person name="Peng Y."/>
            <person name="Rokas A."/>
            <person name="Rosa C.A."/>
            <person name="Scheuner C."/>
            <person name="Sibirny A.A."/>
            <person name="Slot J.C."/>
            <person name="Stielow J.B."/>
            <person name="Sun H."/>
            <person name="Kurtzman C.P."/>
            <person name="Blackwell M."/>
            <person name="Grigoriev I.V."/>
            <person name="Jeffries T.W."/>
        </authorList>
    </citation>
    <scope>NUCLEOTIDE SEQUENCE [LARGE SCALE GENOMIC DNA]</scope>
    <source>
        <strain evidence="3">ATCC 58044 / CBS 1984 / NCYC 433 / NRRL Y-366-8</strain>
    </source>
</reference>
<proteinExistence type="predicted"/>
<feature type="compositionally biased region" description="Low complexity" evidence="1">
    <location>
        <begin position="1"/>
        <end position="16"/>
    </location>
</feature>
<keyword evidence="3" id="KW-1185">Reference proteome</keyword>
<evidence type="ECO:0000256" key="1">
    <source>
        <dbReference type="SAM" id="MobiDB-lite"/>
    </source>
</evidence>
<sequence>MPFVRRSTASPATTTRPTEEAITLQSKWRVESTEIELKLCLRIRIAIECTLSQVLICYSPFNSRKYLFVAAQLEETTSSNYNMSYNFN</sequence>
<gene>
    <name evidence="2" type="ORF">WICANDRAFT_96122</name>
</gene>